<dbReference type="OrthoDB" id="1731983at2759"/>
<dbReference type="Pfam" id="PF22917">
    <property type="entry name" value="PRISE"/>
    <property type="match status" value="1"/>
</dbReference>
<dbReference type="PANTHER" id="PTHR32487:SF0">
    <property type="entry name" value="3-OXO-DELTA(4,5)-STEROID 5-BETA-REDUCTASE"/>
    <property type="match status" value="1"/>
</dbReference>
<proteinExistence type="predicted"/>
<evidence type="ECO:0000313" key="2">
    <source>
        <dbReference type="EMBL" id="KAH7426646.1"/>
    </source>
</evidence>
<dbReference type="GO" id="GO:0016627">
    <property type="term" value="F:oxidoreductase activity, acting on the CH-CH group of donors"/>
    <property type="evidence" value="ECO:0007669"/>
    <property type="project" value="UniProtKB-ARBA"/>
</dbReference>
<evidence type="ECO:0000313" key="3">
    <source>
        <dbReference type="Proteomes" id="UP000825935"/>
    </source>
</evidence>
<reference evidence="2" key="1">
    <citation type="submission" date="2021-08" db="EMBL/GenBank/DDBJ databases">
        <title>WGS assembly of Ceratopteris richardii.</title>
        <authorList>
            <person name="Marchant D.B."/>
            <person name="Chen G."/>
            <person name="Jenkins J."/>
            <person name="Shu S."/>
            <person name="Leebens-Mack J."/>
            <person name="Grimwood J."/>
            <person name="Schmutz J."/>
            <person name="Soltis P."/>
            <person name="Soltis D."/>
            <person name="Chen Z.-H."/>
        </authorList>
    </citation>
    <scope>NUCLEOTIDE SEQUENCE</scope>
    <source>
        <strain evidence="2">Whitten #5841</strain>
        <tissue evidence="2">Leaf</tissue>
    </source>
</reference>
<keyword evidence="3" id="KW-1185">Reference proteome</keyword>
<name>A0A8T2TYB7_CERRI</name>
<dbReference type="InterPro" id="IPR055222">
    <property type="entry name" value="PRISE-like_Rossmann-fold"/>
</dbReference>
<feature type="domain" description="PRISE-like Rossmann-fold" evidence="1">
    <location>
        <begin position="86"/>
        <end position="331"/>
    </location>
</feature>
<dbReference type="InterPro" id="IPR036291">
    <property type="entry name" value="NAD(P)-bd_dom_sf"/>
</dbReference>
<accession>A0A8T2TYB7</accession>
<dbReference type="Gene3D" id="3.40.50.720">
    <property type="entry name" value="NAD(P)-binding Rossmann-like Domain"/>
    <property type="match status" value="1"/>
</dbReference>
<gene>
    <name evidence="2" type="ORF">KP509_10G010100</name>
</gene>
<dbReference type="CDD" id="cd08948">
    <property type="entry name" value="5beta-POR_like_SDR_a"/>
    <property type="match status" value="1"/>
</dbReference>
<dbReference type="SUPFAM" id="SSF51735">
    <property type="entry name" value="NAD(P)-binding Rossmann-fold domains"/>
    <property type="match status" value="1"/>
</dbReference>
<dbReference type="EMBL" id="CM035415">
    <property type="protein sequence ID" value="KAH7426646.1"/>
    <property type="molecule type" value="Genomic_DNA"/>
</dbReference>
<comment type="caution">
    <text evidence="2">The sequence shown here is derived from an EMBL/GenBank/DDBJ whole genome shotgun (WGS) entry which is preliminary data.</text>
</comment>
<dbReference type="PANTHER" id="PTHR32487">
    <property type="entry name" value="3-OXO-DELTA(4,5)-STEROID 5-BETA-REDUCTASE"/>
    <property type="match status" value="1"/>
</dbReference>
<evidence type="ECO:0000259" key="1">
    <source>
        <dbReference type="Pfam" id="PF22917"/>
    </source>
</evidence>
<sequence length="388" mass="43964">MRYSWWTGRINFASDFQNNEAPDSSLKVALVVGITDMVGISLSKLLVSSDAPGGPWKVNGISRSSPSNWSESFSINFLQCNLLDLADVEEKIGALQDVTHLFWVPCIHFPANQEEHVHTVTVHMFQNVVNALMAHADHLQHICLQTSDKHYTMNSTVMLDPPFSEHMPRLHTLNVYHSLEDILLNAVAKKEGVTWSIHRPSIVLGFSPWSYTNLIGSLAMYATICKHEGLPFQFLGNKKSWERFVDAADANLIASQEVWACLDQNGKNQVFNVANGDVISVKRLWKVVADEFGLEVPTPYYGKTITTLEEVMSEKDEVWDEIVRIHDLHTTKLSEVGCWWYVDSVLNATSSSVLNLNKSKELGFTSFRNTEVAIIHWIHELRRKRFIP</sequence>
<protein>
    <recommendedName>
        <fullName evidence="1">PRISE-like Rossmann-fold domain-containing protein</fullName>
    </recommendedName>
</protein>
<dbReference type="AlphaFoldDB" id="A0A8T2TYB7"/>
<organism evidence="2 3">
    <name type="scientific">Ceratopteris richardii</name>
    <name type="common">Triangle waterfern</name>
    <dbReference type="NCBI Taxonomy" id="49495"/>
    <lineage>
        <taxon>Eukaryota</taxon>
        <taxon>Viridiplantae</taxon>
        <taxon>Streptophyta</taxon>
        <taxon>Embryophyta</taxon>
        <taxon>Tracheophyta</taxon>
        <taxon>Polypodiopsida</taxon>
        <taxon>Polypodiidae</taxon>
        <taxon>Polypodiales</taxon>
        <taxon>Pteridineae</taxon>
        <taxon>Pteridaceae</taxon>
        <taxon>Parkerioideae</taxon>
        <taxon>Ceratopteris</taxon>
    </lineage>
</organism>
<dbReference type="Proteomes" id="UP000825935">
    <property type="component" value="Chromosome 10"/>
</dbReference>